<accession>A0A6P8BJ84</accession>
<reference evidence="3" key="2">
    <citation type="submission" date="2019-10" db="EMBL/GenBank/DDBJ databases">
        <authorList>
            <consortium name="NCBI Genome Project"/>
        </authorList>
    </citation>
    <scope>NUCLEOTIDE SEQUENCE</scope>
    <source>
        <strain evidence="3">NI907</strain>
    </source>
</reference>
<dbReference type="KEGG" id="pgri:PgNI_02159"/>
<dbReference type="InterPro" id="IPR036318">
    <property type="entry name" value="FAD-bd_PCMH-like_sf"/>
</dbReference>
<evidence type="ECO:0000256" key="1">
    <source>
        <dbReference type="SAM" id="SignalP"/>
    </source>
</evidence>
<organism evidence="2 3">
    <name type="scientific">Pyricularia grisea</name>
    <name type="common">Crabgrass-specific blast fungus</name>
    <name type="synonym">Magnaporthe grisea</name>
    <dbReference type="NCBI Taxonomy" id="148305"/>
    <lineage>
        <taxon>Eukaryota</taxon>
        <taxon>Fungi</taxon>
        <taxon>Dikarya</taxon>
        <taxon>Ascomycota</taxon>
        <taxon>Pezizomycotina</taxon>
        <taxon>Sordariomycetes</taxon>
        <taxon>Sordariomycetidae</taxon>
        <taxon>Magnaporthales</taxon>
        <taxon>Pyriculariaceae</taxon>
        <taxon>Pyricularia</taxon>
    </lineage>
</organism>
<proteinExistence type="predicted"/>
<name>A0A6P8BJ84_PYRGI</name>
<dbReference type="Proteomes" id="UP000515153">
    <property type="component" value="Unplaced"/>
</dbReference>
<gene>
    <name evidence="3" type="ORF">PgNI_02159</name>
</gene>
<dbReference type="RefSeq" id="XP_030987172.1">
    <property type="nucleotide sequence ID" value="XM_031122226.1"/>
</dbReference>
<reference evidence="3" key="3">
    <citation type="submission" date="2025-08" db="UniProtKB">
        <authorList>
            <consortium name="RefSeq"/>
        </authorList>
    </citation>
    <scope>IDENTIFICATION</scope>
    <source>
        <strain evidence="3">NI907</strain>
    </source>
</reference>
<protein>
    <submittedName>
        <fullName evidence="3">Uncharacterized protein</fullName>
    </submittedName>
</protein>
<sequence length="142" mass="15081">MPPWAVLLLPVALSVNTDCDSIPPLARCASWNLGRRSRTARLHFSQKTRFATGTAILEATYGLTPSSAEMVSEAIKLDFLSATVNLSSMEYGNGYVNVRPGLRWGAVYGFLYPRGLVVGGGLSSPAGVADLVLGGARPLSIR</sequence>
<feature type="signal peptide" evidence="1">
    <location>
        <begin position="1"/>
        <end position="19"/>
    </location>
</feature>
<dbReference type="GO" id="GO:0050660">
    <property type="term" value="F:flavin adenine dinucleotide binding"/>
    <property type="evidence" value="ECO:0007669"/>
    <property type="project" value="InterPro"/>
</dbReference>
<dbReference type="Gene3D" id="3.30.465.10">
    <property type="match status" value="1"/>
</dbReference>
<evidence type="ECO:0000313" key="2">
    <source>
        <dbReference type="Proteomes" id="UP000515153"/>
    </source>
</evidence>
<keyword evidence="2" id="KW-1185">Reference proteome</keyword>
<dbReference type="AlphaFoldDB" id="A0A6P8BJ84"/>
<evidence type="ECO:0000313" key="3">
    <source>
        <dbReference type="RefSeq" id="XP_030987172.1"/>
    </source>
</evidence>
<feature type="chain" id="PRO_5027789776" evidence="1">
    <location>
        <begin position="20"/>
        <end position="142"/>
    </location>
</feature>
<dbReference type="GeneID" id="41957138"/>
<reference evidence="3" key="1">
    <citation type="journal article" date="2019" name="Mol. Biol. Evol.">
        <title>Blast fungal genomes show frequent chromosomal changes, gene gains and losses, and effector gene turnover.</title>
        <authorList>
            <person name="Gomez Luciano L.B."/>
            <person name="Jason Tsai I."/>
            <person name="Chuma I."/>
            <person name="Tosa Y."/>
            <person name="Chen Y.H."/>
            <person name="Li J.Y."/>
            <person name="Li M.Y."/>
            <person name="Jade Lu M.Y."/>
            <person name="Nakayashiki H."/>
            <person name="Li W.H."/>
        </authorList>
    </citation>
    <scope>NUCLEOTIDE SEQUENCE</scope>
    <source>
        <strain evidence="3">NI907</strain>
    </source>
</reference>
<dbReference type="SUPFAM" id="SSF56176">
    <property type="entry name" value="FAD-binding/transporter-associated domain-like"/>
    <property type="match status" value="1"/>
</dbReference>
<dbReference type="InterPro" id="IPR016169">
    <property type="entry name" value="FAD-bd_PCMH_sub2"/>
</dbReference>
<keyword evidence="1" id="KW-0732">Signal</keyword>